<gene>
    <name evidence="6" type="ORF">LSH36_683g03158</name>
</gene>
<dbReference type="InterPro" id="IPR004450">
    <property type="entry name" value="Thr_synthase-like"/>
</dbReference>
<keyword evidence="7" id="KW-1185">Reference proteome</keyword>
<dbReference type="PANTHER" id="PTHR43515:SF1">
    <property type="entry name" value="THREONINE SYNTHASE-LIKE 1"/>
    <property type="match status" value="1"/>
</dbReference>
<dbReference type="Gene3D" id="3.40.50.1100">
    <property type="match status" value="2"/>
</dbReference>
<dbReference type="EMBL" id="JAODUP010000685">
    <property type="protein sequence ID" value="KAK2145377.1"/>
    <property type="molecule type" value="Genomic_DNA"/>
</dbReference>
<dbReference type="NCBIfam" id="TIGR00260">
    <property type="entry name" value="thrC"/>
    <property type="match status" value="1"/>
</dbReference>
<dbReference type="InterPro" id="IPR029144">
    <property type="entry name" value="Thr_synth_N"/>
</dbReference>
<dbReference type="InterPro" id="IPR036052">
    <property type="entry name" value="TrpB-like_PALP_sf"/>
</dbReference>
<dbReference type="InterPro" id="IPR037158">
    <property type="entry name" value="Thr_synth_N_sf"/>
</dbReference>
<dbReference type="InterPro" id="IPR027417">
    <property type="entry name" value="P-loop_NTPase"/>
</dbReference>
<dbReference type="InterPro" id="IPR031322">
    <property type="entry name" value="Shikimate/glucono_kinase"/>
</dbReference>
<dbReference type="AlphaFoldDB" id="A0AAD9J2I4"/>
<dbReference type="Pfam" id="PF14821">
    <property type="entry name" value="Thr_synth_N"/>
    <property type="match status" value="1"/>
</dbReference>
<dbReference type="Pfam" id="PF24857">
    <property type="entry name" value="THR4_C"/>
    <property type="match status" value="1"/>
</dbReference>
<dbReference type="SUPFAM" id="SSF53686">
    <property type="entry name" value="Tryptophan synthase beta subunit-like PLP-dependent enzymes"/>
    <property type="match status" value="1"/>
</dbReference>
<dbReference type="Pfam" id="PF01202">
    <property type="entry name" value="SKI"/>
    <property type="match status" value="1"/>
</dbReference>
<comment type="caution">
    <text evidence="6">The sequence shown here is derived from an EMBL/GenBank/DDBJ whole genome shotgun (WGS) entry which is preliminary data.</text>
</comment>
<feature type="domain" description="Threonine synthase N-terminal" evidence="5">
    <location>
        <begin position="173"/>
        <end position="255"/>
    </location>
</feature>
<dbReference type="Proteomes" id="UP001208570">
    <property type="component" value="Unassembled WGS sequence"/>
</dbReference>
<evidence type="ECO:0000259" key="5">
    <source>
        <dbReference type="Pfam" id="PF14821"/>
    </source>
</evidence>
<reference evidence="6" key="1">
    <citation type="journal article" date="2023" name="Mol. Biol. Evol.">
        <title>Third-Generation Sequencing Reveals the Adaptive Role of the Epigenome in Three Deep-Sea Polychaetes.</title>
        <authorList>
            <person name="Perez M."/>
            <person name="Aroh O."/>
            <person name="Sun Y."/>
            <person name="Lan Y."/>
            <person name="Juniper S.K."/>
            <person name="Young C.R."/>
            <person name="Angers B."/>
            <person name="Qian P.Y."/>
        </authorList>
    </citation>
    <scope>NUCLEOTIDE SEQUENCE</scope>
    <source>
        <strain evidence="6">P08H-3</strain>
    </source>
</reference>
<evidence type="ECO:0000256" key="3">
    <source>
        <dbReference type="ARBA" id="ARBA00022898"/>
    </source>
</evidence>
<feature type="modified residue" description="N6-(pyridoxal phosphate)lysine" evidence="4">
    <location>
        <position position="288"/>
    </location>
</feature>
<comment type="similarity">
    <text evidence="2">Belongs to the threonine synthase family.</text>
</comment>
<proteinExistence type="inferred from homology"/>
<name>A0AAD9J2I4_9ANNE</name>
<evidence type="ECO:0000313" key="6">
    <source>
        <dbReference type="EMBL" id="KAK2145377.1"/>
    </source>
</evidence>
<sequence>MLRLNTLRNLSRLKLFYGFDILRRDSVVCRLCLASLSTGRKFDLSKLSKLGPDGFLQAEAEGLHNLNVSKSVVALSESNPMHASSMEHISKAGLIIYLDVKASDILERLQKMNVSHVVGHEVGIPMEKILSHRQQFYENNYDIRIICGAYESAGDIADKVLKAIRKCDRNEGYISTRAPVTSSSQATFNDVLLQGLAPDGGLYVPAGSFPYFTKAQWLRLVPLTFAERAQRILEQWISPSDVHPADLSIMVNAAYAEAYFPIEKLYQDKSHNQEYIMELFHGSTASFKDASLQLTPKLFQHAMNKTNTPHRYLILVATSGDTGGAVLDSFSKLEDNNINVMVLYPEDRINAIQKAQLTSVKASNVKVIGVSSDFDFCQTTIRGIFNDKKLEEELLLKYNCKLSTANSINWGQLITQVIYHASAYLELVKQKRINVGQEVDLCIPSGNFSNMLSAYYAMQMGIPFRYLVCASNMNNVLTEFFNTGHYALASRALHKTSSPAIDILKPSNLERFLYHVLGRDSDKVSNFYQTLDASGYCSISKQDLKRIQKLVIADWCVESSTGRCIQNTYKKTGYLMDPHTAVAKVVADKFQDDHVPMIIASTAHYAKFAPDVLHSLGYKMSDAKDYKSMFRDLESLTARPAIPVTLKQNISNPEEHNVIIQPSITRIANEIKAFLSP</sequence>
<evidence type="ECO:0000256" key="2">
    <source>
        <dbReference type="ARBA" id="ARBA00005517"/>
    </source>
</evidence>
<keyword evidence="3 4" id="KW-0663">Pyridoxal phosphate</keyword>
<protein>
    <recommendedName>
        <fullName evidence="5">Threonine synthase N-terminal domain-containing protein</fullName>
    </recommendedName>
</protein>
<evidence type="ECO:0000256" key="4">
    <source>
        <dbReference type="PIRSR" id="PIRSR604450-51"/>
    </source>
</evidence>
<accession>A0AAD9J2I4</accession>
<dbReference type="Gene3D" id="3.90.1380.10">
    <property type="entry name" value="Threonine synthase, N-terminal domain"/>
    <property type="match status" value="1"/>
</dbReference>
<organism evidence="6 7">
    <name type="scientific">Paralvinella palmiformis</name>
    <dbReference type="NCBI Taxonomy" id="53620"/>
    <lineage>
        <taxon>Eukaryota</taxon>
        <taxon>Metazoa</taxon>
        <taxon>Spiralia</taxon>
        <taxon>Lophotrochozoa</taxon>
        <taxon>Annelida</taxon>
        <taxon>Polychaeta</taxon>
        <taxon>Sedentaria</taxon>
        <taxon>Canalipalpata</taxon>
        <taxon>Terebellida</taxon>
        <taxon>Terebelliformia</taxon>
        <taxon>Alvinellidae</taxon>
        <taxon>Paralvinella</taxon>
    </lineage>
</organism>
<evidence type="ECO:0000256" key="1">
    <source>
        <dbReference type="ARBA" id="ARBA00001933"/>
    </source>
</evidence>
<dbReference type="GO" id="GO:0005737">
    <property type="term" value="C:cytoplasm"/>
    <property type="evidence" value="ECO:0007669"/>
    <property type="project" value="TreeGrafter"/>
</dbReference>
<comment type="cofactor">
    <cofactor evidence="1 4">
        <name>pyridoxal 5'-phosphate</name>
        <dbReference type="ChEBI" id="CHEBI:597326"/>
    </cofactor>
</comment>
<dbReference type="Gene3D" id="3.40.50.300">
    <property type="entry name" value="P-loop containing nucleotide triphosphate hydrolases"/>
    <property type="match status" value="1"/>
</dbReference>
<evidence type="ECO:0000313" key="7">
    <source>
        <dbReference type="Proteomes" id="UP001208570"/>
    </source>
</evidence>
<dbReference type="PANTHER" id="PTHR43515">
    <property type="entry name" value="THREONINE SYNTHASE-LIKE 1"/>
    <property type="match status" value="1"/>
</dbReference>